<sequence>MALDYTKRPNVFRLRVKTSGARYLFQASNKEILDKWLGYFSQLADCPSQHEASMKIPLSMPSDELDSPLLTHCSTVETM</sequence>
<proteinExistence type="predicted"/>
<dbReference type="AlphaFoldDB" id="A0A8T0DFZ4"/>
<evidence type="ECO:0000259" key="1">
    <source>
        <dbReference type="PROSITE" id="PS50003"/>
    </source>
</evidence>
<feature type="domain" description="PH" evidence="1">
    <location>
        <begin position="1"/>
        <end position="45"/>
    </location>
</feature>
<dbReference type="PROSITE" id="PS50003">
    <property type="entry name" value="PH_DOMAIN"/>
    <property type="match status" value="1"/>
</dbReference>
<dbReference type="SUPFAM" id="SSF50729">
    <property type="entry name" value="PH domain-like"/>
    <property type="match status" value="1"/>
</dbReference>
<evidence type="ECO:0000313" key="2">
    <source>
        <dbReference type="EMBL" id="KAF8566743.1"/>
    </source>
</evidence>
<protein>
    <recommendedName>
        <fullName evidence="1">PH domain-containing protein</fullName>
    </recommendedName>
</protein>
<organism evidence="2 3">
    <name type="scientific">Paragonimus westermani</name>
    <dbReference type="NCBI Taxonomy" id="34504"/>
    <lineage>
        <taxon>Eukaryota</taxon>
        <taxon>Metazoa</taxon>
        <taxon>Spiralia</taxon>
        <taxon>Lophotrochozoa</taxon>
        <taxon>Platyhelminthes</taxon>
        <taxon>Trematoda</taxon>
        <taxon>Digenea</taxon>
        <taxon>Plagiorchiida</taxon>
        <taxon>Troglotremata</taxon>
        <taxon>Troglotrematidae</taxon>
        <taxon>Paragonimus</taxon>
    </lineage>
</organism>
<keyword evidence="3" id="KW-1185">Reference proteome</keyword>
<dbReference type="Proteomes" id="UP000699462">
    <property type="component" value="Unassembled WGS sequence"/>
</dbReference>
<dbReference type="EMBL" id="JTDF01004688">
    <property type="protein sequence ID" value="KAF8566743.1"/>
    <property type="molecule type" value="Genomic_DNA"/>
</dbReference>
<feature type="non-terminal residue" evidence="2">
    <location>
        <position position="1"/>
    </location>
</feature>
<dbReference type="Gene3D" id="2.30.29.30">
    <property type="entry name" value="Pleckstrin-homology domain (PH domain)/Phosphotyrosine-binding domain (PTB)"/>
    <property type="match status" value="1"/>
</dbReference>
<name>A0A8T0DFZ4_9TREM</name>
<gene>
    <name evidence="2" type="ORF">P879_11146</name>
</gene>
<dbReference type="InterPro" id="IPR011993">
    <property type="entry name" value="PH-like_dom_sf"/>
</dbReference>
<accession>A0A8T0DFZ4</accession>
<evidence type="ECO:0000313" key="3">
    <source>
        <dbReference type="Proteomes" id="UP000699462"/>
    </source>
</evidence>
<reference evidence="2 3" key="1">
    <citation type="submission" date="2019-07" db="EMBL/GenBank/DDBJ databases">
        <title>Annotation for the trematode Paragonimus westermani.</title>
        <authorList>
            <person name="Choi Y.-J."/>
        </authorList>
    </citation>
    <scope>NUCLEOTIDE SEQUENCE [LARGE SCALE GENOMIC DNA]</scope>
    <source>
        <strain evidence="2">180907_Pwestermani</strain>
    </source>
</reference>
<comment type="caution">
    <text evidence="2">The sequence shown here is derived from an EMBL/GenBank/DDBJ whole genome shotgun (WGS) entry which is preliminary data.</text>
</comment>
<dbReference type="OrthoDB" id="6250595at2759"/>
<dbReference type="InterPro" id="IPR001849">
    <property type="entry name" value="PH_domain"/>
</dbReference>